<evidence type="ECO:0000313" key="1">
    <source>
        <dbReference type="EMBL" id="SBW04264.1"/>
    </source>
</evidence>
<dbReference type="AlphaFoldDB" id="A0A212JXP7"/>
<dbReference type="EMBL" id="FLUP01000001">
    <property type="protein sequence ID" value="SBW04264.1"/>
    <property type="molecule type" value="Genomic_DNA"/>
</dbReference>
<proteinExistence type="predicted"/>
<accession>A0A212JXP7</accession>
<gene>
    <name evidence="1" type="ORF">KM92DES2_11902</name>
</gene>
<name>A0A212JXP7_9BACT</name>
<reference evidence="1" key="1">
    <citation type="submission" date="2016-04" db="EMBL/GenBank/DDBJ databases">
        <authorList>
            <person name="Evans L.H."/>
            <person name="Alamgir A."/>
            <person name="Owens N."/>
            <person name="Weber N.D."/>
            <person name="Virtaneva K."/>
            <person name="Barbian K."/>
            <person name="Babar A."/>
            <person name="Rosenke K."/>
        </authorList>
    </citation>
    <scope>NUCLEOTIDE SEQUENCE</scope>
    <source>
        <strain evidence="1">92-2</strain>
    </source>
</reference>
<organism evidence="1">
    <name type="scientific">uncultured Desulfovibrio sp</name>
    <dbReference type="NCBI Taxonomy" id="167968"/>
    <lineage>
        <taxon>Bacteria</taxon>
        <taxon>Pseudomonadati</taxon>
        <taxon>Thermodesulfobacteriota</taxon>
        <taxon>Desulfovibrionia</taxon>
        <taxon>Desulfovibrionales</taxon>
        <taxon>Desulfovibrionaceae</taxon>
        <taxon>Desulfovibrio</taxon>
        <taxon>environmental samples</taxon>
    </lineage>
</organism>
<sequence>MEPSLGFFLLTFLIKFISPLSKLQLTQRHKFAICYFNTLGSKSDVGHNLYHKS</sequence>
<protein>
    <submittedName>
        <fullName evidence="1">Uncharacterized protein</fullName>
    </submittedName>
</protein>